<dbReference type="Proteomes" id="UP000740413">
    <property type="component" value="Unassembled WGS sequence"/>
</dbReference>
<keyword evidence="3" id="KW-1185">Reference proteome</keyword>
<gene>
    <name evidence="2" type="ORF">HW347_03560</name>
</gene>
<organism evidence="2 3">
    <name type="scientific">Zobellia barbeyronii</name>
    <dbReference type="NCBI Taxonomy" id="2748009"/>
    <lineage>
        <taxon>Bacteria</taxon>
        <taxon>Pseudomonadati</taxon>
        <taxon>Bacteroidota</taxon>
        <taxon>Flavobacteriia</taxon>
        <taxon>Flavobacteriales</taxon>
        <taxon>Flavobacteriaceae</taxon>
        <taxon>Zobellia</taxon>
    </lineage>
</organism>
<name>A0ABS5WB75_9FLAO</name>
<sequence>MGVLKKHNLSIFSFRFLAAVGVLFLICFCFFKLQRVFIEYDDIKKRWSYFYDLPDNSLDVLILGNSHAYSSYDPDIIDAICGTNSFVIASNSQKIEQVYYNLKEALQYQSPKVAVIQLTVLTGESWKTKKGEYRVYSNLDGMRYSNNKIQAVIAQRPYEDWINSMFPLFRNHDNWKKPELLSDNMERLELDFKKDFRGFSARKSEMGEKVALQYEKEDKKDFSNFTINNQDMYYLQKIKSLADLNGLKVVYVMSPKYSDLLNDSYFKKNEVFKTSLSKLGDEYLDFNMLSKKIGLEKRSFENGYISYQHTSYFGAVQISRYLGNHFKKKYFKANQFIEPKESWLERMAKKKEYYLYSTEDLFDNRAVLDMGQDLTFFDDVIVEKMFLIKQGPDVYELVLQFQDNVNLNKLSQYRFYVHLIPEKSKKNINVGKNITSFENYDFTPGPLPFGDGKFYVSREINTKIKRVKNLNIGLFKSGLVRSEKITVSDFLITNQ</sequence>
<keyword evidence="1" id="KW-0812">Transmembrane</keyword>
<keyword evidence="1" id="KW-1133">Transmembrane helix</keyword>
<reference evidence="3" key="2">
    <citation type="submission" date="2023-07" db="EMBL/GenBank/DDBJ databases">
        <title>Zobellia barbeyronii sp. nov., a new marine flavobacterium, isolated from green and red algae.</title>
        <authorList>
            <person name="Nedashkovskaya O.I."/>
            <person name="Otstavnykh N."/>
            <person name="Zhukova N."/>
            <person name="Guzev K."/>
            <person name="Chausova V."/>
            <person name="Tekutyeva L."/>
            <person name="Mikhailov V."/>
            <person name="Isaeva M."/>
        </authorList>
    </citation>
    <scope>NUCLEOTIDE SEQUENCE [LARGE SCALE GENOMIC DNA]</scope>
    <source>
        <strain evidence="3">KMM 6746</strain>
    </source>
</reference>
<accession>A0ABS5WB75</accession>
<keyword evidence="1" id="KW-0472">Membrane</keyword>
<evidence type="ECO:0000313" key="2">
    <source>
        <dbReference type="EMBL" id="MBT2160325.1"/>
    </source>
</evidence>
<evidence type="ECO:0000256" key="1">
    <source>
        <dbReference type="SAM" id="Phobius"/>
    </source>
</evidence>
<dbReference type="RefSeq" id="WP_214610554.1">
    <property type="nucleotide sequence ID" value="NZ_JACATN010000001.1"/>
</dbReference>
<evidence type="ECO:0000313" key="3">
    <source>
        <dbReference type="Proteomes" id="UP000740413"/>
    </source>
</evidence>
<comment type="caution">
    <text evidence="2">The sequence shown here is derived from an EMBL/GenBank/DDBJ whole genome shotgun (WGS) entry which is preliminary data.</text>
</comment>
<proteinExistence type="predicted"/>
<protein>
    <submittedName>
        <fullName evidence="2">Uncharacterized protein</fullName>
    </submittedName>
</protein>
<dbReference type="SUPFAM" id="SSF52266">
    <property type="entry name" value="SGNH hydrolase"/>
    <property type="match status" value="1"/>
</dbReference>
<feature type="transmembrane region" description="Helical" evidence="1">
    <location>
        <begin position="12"/>
        <end position="33"/>
    </location>
</feature>
<dbReference type="EMBL" id="JACATN010000001">
    <property type="protein sequence ID" value="MBT2160325.1"/>
    <property type="molecule type" value="Genomic_DNA"/>
</dbReference>
<reference evidence="2 3" key="1">
    <citation type="submission" date="2020-06" db="EMBL/GenBank/DDBJ databases">
        <authorList>
            <person name="Isaeva M.P."/>
            <person name="Chernysheva N.Y."/>
        </authorList>
    </citation>
    <scope>NUCLEOTIDE SEQUENCE [LARGE SCALE GENOMIC DNA]</scope>
    <source>
        <strain evidence="2 3">KMM 6746</strain>
    </source>
</reference>